<dbReference type="AlphaFoldDB" id="A0A2T4C9C5"/>
<dbReference type="Proteomes" id="UP000240760">
    <property type="component" value="Unassembled WGS sequence"/>
</dbReference>
<evidence type="ECO:0000313" key="1">
    <source>
        <dbReference type="EMBL" id="PTB78145.1"/>
    </source>
</evidence>
<name>A0A2T4C9C5_TRILO</name>
<proteinExistence type="predicted"/>
<sequence length="219" mass="23385">MSTTNDTEPRSPKSVQVACGFGPSGQAVTQTPRRYDTVALLAACRSLFLSQLSRSSVLVMPVPCLPRDGLGTDQPVLYLLWSPLRVTCPESTSHASIAGAHSVSRVRASQRANRFLASGVARMQSTAGYSSAQPASASFSGHTESGMPTEGWAGKFTCKSSHASLPICFDSSCQCVCVDPWCAHVRVLCSSSLNRTLFRYDTGHIPAAVLVRTSTVRLE</sequence>
<protein>
    <submittedName>
        <fullName evidence="1">Uncharacterized protein</fullName>
    </submittedName>
</protein>
<accession>A0A2T4C9C5</accession>
<reference evidence="1 2" key="1">
    <citation type="submission" date="2016-07" db="EMBL/GenBank/DDBJ databases">
        <title>Multiple horizontal gene transfer events from other fungi enriched the ability of initially mycotrophic Trichoderma (Ascomycota) to feed on dead plant biomass.</title>
        <authorList>
            <consortium name="DOE Joint Genome Institute"/>
            <person name="Aerts A."/>
            <person name="Atanasova L."/>
            <person name="Chenthamara K."/>
            <person name="Zhang J."/>
            <person name="Grujic M."/>
            <person name="Henrissat B."/>
            <person name="Kuo A."/>
            <person name="Salamov A."/>
            <person name="Lipzen A."/>
            <person name="Labutti K."/>
            <person name="Barry K."/>
            <person name="Miao Y."/>
            <person name="Rahimi M.J."/>
            <person name="Shen Q."/>
            <person name="Grigoriev I.V."/>
            <person name="Kubicek C.P."/>
            <person name="Druzhinina I.S."/>
        </authorList>
    </citation>
    <scope>NUCLEOTIDE SEQUENCE [LARGE SCALE GENOMIC DNA]</scope>
    <source>
        <strain evidence="1 2">ATCC 18648</strain>
    </source>
</reference>
<keyword evidence="2" id="KW-1185">Reference proteome</keyword>
<organism evidence="1 2">
    <name type="scientific">Trichoderma longibrachiatum ATCC 18648</name>
    <dbReference type="NCBI Taxonomy" id="983965"/>
    <lineage>
        <taxon>Eukaryota</taxon>
        <taxon>Fungi</taxon>
        <taxon>Dikarya</taxon>
        <taxon>Ascomycota</taxon>
        <taxon>Pezizomycotina</taxon>
        <taxon>Sordariomycetes</taxon>
        <taxon>Hypocreomycetidae</taxon>
        <taxon>Hypocreales</taxon>
        <taxon>Hypocreaceae</taxon>
        <taxon>Trichoderma</taxon>
    </lineage>
</organism>
<evidence type="ECO:0000313" key="2">
    <source>
        <dbReference type="Proteomes" id="UP000240760"/>
    </source>
</evidence>
<gene>
    <name evidence="1" type="ORF">M440DRAFT_1185981</name>
</gene>
<dbReference type="EMBL" id="KZ679129">
    <property type="protein sequence ID" value="PTB78145.1"/>
    <property type="molecule type" value="Genomic_DNA"/>
</dbReference>